<dbReference type="EMBL" id="AL590449">
    <property type="protein sequence ID" value="CAD25835.1"/>
    <property type="molecule type" value="Genomic_DNA"/>
</dbReference>
<dbReference type="OMA" id="NCKSEIF"/>
<dbReference type="HOGENOM" id="CLU_292731_0_0_1"/>
<gene>
    <name evidence="1" type="ordered locus">ECU10_1160</name>
</gene>
<evidence type="ECO:0000313" key="2">
    <source>
        <dbReference type="Proteomes" id="UP000000819"/>
    </source>
</evidence>
<dbReference type="AlphaFoldDB" id="Q8SUD1"/>
<accession>Q8SUD1</accession>
<dbReference type="GeneID" id="859881"/>
<reference evidence="1 2" key="1">
    <citation type="journal article" date="2001" name="Nature">
        <title>Genome sequence and gene compaction of the eukaryote parasite Encephalitozoon cuniculi.</title>
        <authorList>
            <person name="Katinka M.D."/>
            <person name="Duprat S."/>
            <person name="Cornillot E."/>
            <person name="Metenier G."/>
            <person name="Thomarat F."/>
            <person name="Prensier G."/>
            <person name="Barbe V."/>
            <person name="Peyretaillade E."/>
            <person name="Brottier P."/>
            <person name="Wincker P."/>
            <person name="Delbac F."/>
            <person name="El Alaoui H."/>
            <person name="Peyret P."/>
            <person name="Saurin W."/>
            <person name="Gouy M."/>
            <person name="Weissenbach J."/>
            <person name="Vivares C.P."/>
        </authorList>
    </citation>
    <scope>NUCLEOTIDE SEQUENCE [LARGE SCALE GENOMIC DNA]</scope>
    <source>
        <strain evidence="1 2">GB-M1</strain>
    </source>
</reference>
<evidence type="ECO:0000313" key="1">
    <source>
        <dbReference type="EMBL" id="CAD25835.1"/>
    </source>
</evidence>
<sequence>MVVRWRDAELMFRGRRLRFEEKIIGAGRVKRWVVVCTQSRICFYGDEDMTLTRPIKAAVVKNEGVYYHNKENNHVMLVSNPFEPEEFVFFHRGFVLREVVSGEMVLERTGGYLLRNVGRGRALTQGMTGSSCSDKDDDNFDEINRTRVLTVCKVEEGMRCLVEDYEEEERHECGMNVEIVDYDGFMVGIHGNAASFVRLGSSKGGVKRSKLLSEVNIKLEKEVECLVKYKMRISRGKCLEFLRINDMLFLGNEVVCPSIEESLWPGSRVSRAWMCDYSRPFWMGMSEVEKNLLSCYPRAMQKVFMGMFLRSKEKRFDVLEPTREVVDRINRTLEEWLARCRSVWEFLSLEIPQIEGLRTVERCRELVSYTYPFLTGINDVMKVKYRRIMRCNLDAIGNLKYPDIMNLGYRVIYMETKKNEVLRSTRPVRSIRRLCKITERHFGDPRMEEVFSLFDESPRVFEIDEYDLENKKEKGYVLRMASNIGRAYLFYGSGVSKDRYGSKQLKFPIHKNGELSEIEIKENGWTDWPIFNHSVFRGCGLSPYDEMSHDFIESRILDFISTGAGSEFEVAGKVFSFGLQGRLLGLHPQKLAQLVSPKHPVISMALLAGMGISYIGKRDDPLGRMYLHYLKSGQPLYIHVGCIVGLGMLYAGSGNVLIKDVLTVEANRKGVFWNEQYNRGNKIWYDYTYRVMASFSISMLYMKTSPEMFRFIELKDSLCELLTNGIVLFGSKQTRFLNRFRRSDANRPEEVLYSELFSLGISMDERLNSIVEDVKRRVHSAGLYELYRLSGKILYVAVYLLYREEVVDLEGALFKAILEVCLLAERAMKDNHESKVLFDVSLMSLSLISNSSCNIDVIRILRRQIKMTETGRFLSEQTDFFFTSSRCKQETQLSMRYGDIERYKLCLGIVTCGMGTLKISTSFHLVLDIVSTLFIHFPISPVDQEYFNMVRYFLLLSMRENPSGFKSTMRYLRQGNKGSRRRLRADMSNINKIFLKEYSAASDVDKKFVIDVLTDFYEQHGDKDNLLDIEMLKNIACRTP</sequence>
<dbReference type="InterPro" id="IPR011989">
    <property type="entry name" value="ARM-like"/>
</dbReference>
<dbReference type="Proteomes" id="UP000000819">
    <property type="component" value="Chromosome X"/>
</dbReference>
<name>Q8SUD1_ENCCU</name>
<protein>
    <recommendedName>
        <fullName evidence="3">Anaphase-promoting complex subunit 1</fullName>
    </recommendedName>
</protein>
<evidence type="ECO:0008006" key="3">
    <source>
        <dbReference type="Google" id="ProtNLM"/>
    </source>
</evidence>
<organism evidence="1 2">
    <name type="scientific">Encephalitozoon cuniculi (strain GB-M1)</name>
    <name type="common">Microsporidian parasite</name>
    <dbReference type="NCBI Taxonomy" id="284813"/>
    <lineage>
        <taxon>Eukaryota</taxon>
        <taxon>Fungi</taxon>
        <taxon>Fungi incertae sedis</taxon>
        <taxon>Microsporidia</taxon>
        <taxon>Unikaryonidae</taxon>
        <taxon>Encephalitozoon</taxon>
    </lineage>
</organism>
<dbReference type="Gene3D" id="1.25.10.10">
    <property type="entry name" value="Leucine-rich Repeat Variant"/>
    <property type="match status" value="1"/>
</dbReference>
<proteinExistence type="predicted"/>
<dbReference type="STRING" id="284813.Q8SUD1"/>
<dbReference type="VEuPathDB" id="MicrosporidiaDB:ECU10_1160"/>
<reference evidence="1 2" key="2">
    <citation type="journal article" date="2009" name="BMC Genomics">
        <title>Identification of transcriptional signals in Encephalitozoon cuniculi widespread among Microsporidia phylum: support for accurate structural genome annotation.</title>
        <authorList>
            <person name="Peyretaillade E."/>
            <person name="Goncalves O."/>
            <person name="Terrat S."/>
            <person name="Dugat-Bony E."/>
            <person name="Wincker P."/>
            <person name="Cornman R.S."/>
            <person name="Evans J.D."/>
            <person name="Delbac F."/>
            <person name="Peyret P."/>
        </authorList>
    </citation>
    <scope>NUCLEOTIDE SEQUENCE [LARGE SCALE GENOMIC DNA]</scope>
    <source>
        <strain evidence="1 2">GB-M1</strain>
    </source>
</reference>
<dbReference type="OrthoDB" id="26401at2759"/>
<dbReference type="InParanoid" id="Q8SUD1"/>
<dbReference type="KEGG" id="ecu:ECU10_1160"/>
<keyword evidence="2" id="KW-1185">Reference proteome</keyword>
<dbReference type="RefSeq" id="NP_586231.1">
    <property type="nucleotide sequence ID" value="NM_001042064.1"/>
</dbReference>